<organism evidence="3 4">
    <name type="scientific">Strigamia maritima</name>
    <name type="common">European centipede</name>
    <name type="synonym">Geophilus maritimus</name>
    <dbReference type="NCBI Taxonomy" id="126957"/>
    <lineage>
        <taxon>Eukaryota</taxon>
        <taxon>Metazoa</taxon>
        <taxon>Ecdysozoa</taxon>
        <taxon>Arthropoda</taxon>
        <taxon>Myriapoda</taxon>
        <taxon>Chilopoda</taxon>
        <taxon>Pleurostigmophora</taxon>
        <taxon>Geophilomorpha</taxon>
        <taxon>Linotaeniidae</taxon>
        <taxon>Strigamia</taxon>
    </lineage>
</organism>
<evidence type="ECO:0000256" key="2">
    <source>
        <dbReference type="SAM" id="SignalP"/>
    </source>
</evidence>
<feature type="region of interest" description="Disordered" evidence="1">
    <location>
        <begin position="65"/>
        <end position="105"/>
    </location>
</feature>
<reference evidence="4" key="1">
    <citation type="submission" date="2011-05" db="EMBL/GenBank/DDBJ databases">
        <authorList>
            <person name="Richards S.R."/>
            <person name="Qu J."/>
            <person name="Jiang H."/>
            <person name="Jhangiani S.N."/>
            <person name="Agravi P."/>
            <person name="Goodspeed R."/>
            <person name="Gross S."/>
            <person name="Mandapat C."/>
            <person name="Jackson L."/>
            <person name="Mathew T."/>
            <person name="Pu L."/>
            <person name="Thornton R."/>
            <person name="Saada N."/>
            <person name="Wilczek-Boney K.B."/>
            <person name="Lee S."/>
            <person name="Kovar C."/>
            <person name="Wu Y."/>
            <person name="Scherer S.E."/>
            <person name="Worley K.C."/>
            <person name="Muzny D.M."/>
            <person name="Gibbs R."/>
        </authorList>
    </citation>
    <scope>NUCLEOTIDE SEQUENCE</scope>
    <source>
        <strain evidence="4">Brora</strain>
    </source>
</reference>
<keyword evidence="2" id="KW-0732">Signal</keyword>
<evidence type="ECO:0008006" key="5">
    <source>
        <dbReference type="Google" id="ProtNLM"/>
    </source>
</evidence>
<reference evidence="3" key="2">
    <citation type="submission" date="2015-02" db="UniProtKB">
        <authorList>
            <consortium name="EnsemblMetazoa"/>
        </authorList>
    </citation>
    <scope>IDENTIFICATION</scope>
</reference>
<accession>T1JDP1</accession>
<proteinExistence type="predicted"/>
<evidence type="ECO:0000256" key="1">
    <source>
        <dbReference type="SAM" id="MobiDB-lite"/>
    </source>
</evidence>
<sequence>MKGTIAFIYLFSLYTLVVSQEHGDTGAQVLEFEDEIEDMPQPEMIAPQKAVYSAITVLPPVTQAPAAPFPPLPQPTKRLKPRRSTTRIQTTTTTTPQPRPAEKASVDDQCAQRLDIVSLFSCTNCTSDSDCRKGQFVCCSVPYILTPILLQSSNIADRKCCVIKKPPTTTTEATSTSTVLSTSAP</sequence>
<feature type="compositionally biased region" description="Low complexity" evidence="1">
    <location>
        <begin position="86"/>
        <end position="96"/>
    </location>
</feature>
<dbReference type="EnsemblMetazoa" id="SMAR011925-RA">
    <property type="protein sequence ID" value="SMAR011925-PA"/>
    <property type="gene ID" value="SMAR011925"/>
</dbReference>
<keyword evidence="4" id="KW-1185">Reference proteome</keyword>
<evidence type="ECO:0000313" key="3">
    <source>
        <dbReference type="EnsemblMetazoa" id="SMAR011925-PA"/>
    </source>
</evidence>
<name>T1JDP1_STRMM</name>
<protein>
    <recommendedName>
        <fullName evidence="5">WAP domain-containing protein</fullName>
    </recommendedName>
</protein>
<dbReference type="Proteomes" id="UP000014500">
    <property type="component" value="Unassembled WGS sequence"/>
</dbReference>
<evidence type="ECO:0000313" key="4">
    <source>
        <dbReference type="Proteomes" id="UP000014500"/>
    </source>
</evidence>
<dbReference type="EMBL" id="JH432107">
    <property type="status" value="NOT_ANNOTATED_CDS"/>
    <property type="molecule type" value="Genomic_DNA"/>
</dbReference>
<feature type="signal peptide" evidence="2">
    <location>
        <begin position="1"/>
        <end position="19"/>
    </location>
</feature>
<feature type="chain" id="PRO_5004580241" description="WAP domain-containing protein" evidence="2">
    <location>
        <begin position="20"/>
        <end position="185"/>
    </location>
</feature>
<dbReference type="AlphaFoldDB" id="T1JDP1"/>
<dbReference type="HOGENOM" id="CLU_1761072_0_0_1"/>